<dbReference type="InterPro" id="IPR005835">
    <property type="entry name" value="NTP_transferase_dom"/>
</dbReference>
<comment type="caution">
    <text evidence="2">The sequence shown here is derived from an EMBL/GenBank/DDBJ whole genome shotgun (WGS) entry which is preliminary data.</text>
</comment>
<dbReference type="EMBL" id="JARGYU010000003">
    <property type="protein sequence ID" value="MDZ5761546.1"/>
    <property type="molecule type" value="Genomic_DNA"/>
</dbReference>
<organism evidence="2 3">
    <name type="scientific">Lyticum sinuosum</name>
    <dbReference type="NCBI Taxonomy" id="1332059"/>
    <lineage>
        <taxon>Bacteria</taxon>
        <taxon>Pseudomonadati</taxon>
        <taxon>Pseudomonadota</taxon>
        <taxon>Alphaproteobacteria</taxon>
        <taxon>Rickettsiales</taxon>
        <taxon>Lyticum</taxon>
    </lineage>
</organism>
<dbReference type="GO" id="GO:0009298">
    <property type="term" value="P:GDP-mannose biosynthetic process"/>
    <property type="evidence" value="ECO:0007669"/>
    <property type="project" value="TreeGrafter"/>
</dbReference>
<dbReference type="SUPFAM" id="SSF159283">
    <property type="entry name" value="Guanosine diphospho-D-mannose pyrophosphorylase/mannose-6-phosphate isomerase linker domain"/>
    <property type="match status" value="1"/>
</dbReference>
<protein>
    <submittedName>
        <fullName evidence="2">Glycosyltransferase family A</fullName>
    </submittedName>
</protein>
<dbReference type="Proteomes" id="UP001289135">
    <property type="component" value="Unassembled WGS sequence"/>
</dbReference>
<gene>
    <name evidence="2" type="ORF">Lyticum_00730</name>
</gene>
<dbReference type="GO" id="GO:0004475">
    <property type="term" value="F:mannose-1-phosphate guanylyltransferase (GTP) activity"/>
    <property type="evidence" value="ECO:0007669"/>
    <property type="project" value="TreeGrafter"/>
</dbReference>
<evidence type="ECO:0000259" key="1">
    <source>
        <dbReference type="Pfam" id="PF00483"/>
    </source>
</evidence>
<dbReference type="Gene3D" id="3.90.550.10">
    <property type="entry name" value="Spore Coat Polysaccharide Biosynthesis Protein SpsA, Chain A"/>
    <property type="match status" value="1"/>
</dbReference>
<reference evidence="2" key="1">
    <citation type="submission" date="2023-02" db="EMBL/GenBank/DDBJ databases">
        <title>Host association and intracellularity evolved multiple times independently in the Rickettsiales.</title>
        <authorList>
            <person name="Castelli M."/>
            <person name="Nardi T."/>
            <person name="Gammuto L."/>
            <person name="Bellinzona G."/>
            <person name="Sabaneyeva E."/>
            <person name="Potekhin A."/>
            <person name="Serra V."/>
            <person name="Petroni G."/>
            <person name="Sassera D."/>
        </authorList>
    </citation>
    <scope>NUCLEOTIDE SEQUENCE</scope>
    <source>
        <strain evidence="2">USBL-36I1</strain>
    </source>
</reference>
<evidence type="ECO:0000313" key="2">
    <source>
        <dbReference type="EMBL" id="MDZ5761546.1"/>
    </source>
</evidence>
<proteinExistence type="predicted"/>
<dbReference type="SUPFAM" id="SSF53448">
    <property type="entry name" value="Nucleotide-diphospho-sugar transferases"/>
    <property type="match status" value="1"/>
</dbReference>
<dbReference type="RefSeq" id="WP_322498970.1">
    <property type="nucleotide sequence ID" value="NZ_JARGYU010000003.1"/>
</dbReference>
<keyword evidence="3" id="KW-1185">Reference proteome</keyword>
<accession>A0AAE4VM90</accession>
<evidence type="ECO:0000313" key="3">
    <source>
        <dbReference type="Proteomes" id="UP001289135"/>
    </source>
</evidence>
<dbReference type="InterPro" id="IPR029044">
    <property type="entry name" value="Nucleotide-diphossugar_trans"/>
</dbReference>
<dbReference type="InterPro" id="IPR051161">
    <property type="entry name" value="Mannose-6P_isomerase_type2"/>
</dbReference>
<feature type="domain" description="Nucleotidyl transferase" evidence="1">
    <location>
        <begin position="8"/>
        <end position="315"/>
    </location>
</feature>
<dbReference type="AlphaFoldDB" id="A0AAE4VM90"/>
<dbReference type="PANTHER" id="PTHR46390">
    <property type="entry name" value="MANNOSE-1-PHOSPHATE GUANYLYLTRANSFERASE"/>
    <property type="match status" value="1"/>
</dbReference>
<dbReference type="PANTHER" id="PTHR46390:SF1">
    <property type="entry name" value="MANNOSE-1-PHOSPHATE GUANYLYLTRANSFERASE"/>
    <property type="match status" value="1"/>
</dbReference>
<name>A0AAE4VM90_9RICK</name>
<dbReference type="Pfam" id="PF00483">
    <property type="entry name" value="NTP_transferase"/>
    <property type="match status" value="1"/>
</dbReference>
<sequence length="405" mass="46188">MKDLIAGIMCGGAGKRLWPLSQESKPKQLLKLIGNQSSLQRIISIINKSNIDVTLIGNKIHRNEIIEQTSSEKLHFNTAIWENEGRNTAFAISSFAHKVKKENGENAVIVIIPSDQYWGDENVLIKGLEKISNYARKNNKIVCVGVKPQFASSDYGYVFIHQKSNQKRKKESIKKIEKFCEKPSVEIANHYIQNNNCFWNSGIYCAKAKVFLNEIRKHAPEVFFESQKLVERAMNDNEKNNNREIFLQVHDVDIPNQKINFKLLDDIKVYLNKSFDSIDKAVIEKCQNNVVCLDLGDVVWEDIGSFIGLTRASQHSPNQENITMINTCNSYAYSDEKPLYVLGADNIVILNLSDKIIVMDQKYADQIKRNNYLPLTKVNDNTIIMKNFTDPKILSKIASLKISDI</sequence>